<dbReference type="GO" id="GO:0004789">
    <property type="term" value="F:thiamine-phosphate diphosphorylase activity"/>
    <property type="evidence" value="ECO:0007669"/>
    <property type="project" value="UniProtKB-UniRule"/>
</dbReference>
<evidence type="ECO:0000313" key="13">
    <source>
        <dbReference type="EMBL" id="PJE31771.1"/>
    </source>
</evidence>
<dbReference type="Proteomes" id="UP000231702">
    <property type="component" value="Unassembled WGS sequence"/>
</dbReference>
<evidence type="ECO:0000256" key="5">
    <source>
        <dbReference type="ARBA" id="ARBA00022977"/>
    </source>
</evidence>
<dbReference type="InterPro" id="IPR036206">
    <property type="entry name" value="ThiamineP_synth_sf"/>
</dbReference>
<accession>A0A285IQX6</accession>
<feature type="binding site" evidence="9">
    <location>
        <position position="94"/>
    </location>
    <ligand>
        <name>Mg(2+)</name>
        <dbReference type="ChEBI" id="CHEBI:18420"/>
    </ligand>
</feature>
<dbReference type="EMBL" id="PGTD01000007">
    <property type="protein sequence ID" value="PJE31771.1"/>
    <property type="molecule type" value="Genomic_DNA"/>
</dbReference>
<organism evidence="14 15">
    <name type="scientific">Pseudooceanicola antarcticus</name>
    <dbReference type="NCBI Taxonomy" id="1247613"/>
    <lineage>
        <taxon>Bacteria</taxon>
        <taxon>Pseudomonadati</taxon>
        <taxon>Pseudomonadota</taxon>
        <taxon>Alphaproteobacteria</taxon>
        <taxon>Rhodobacterales</taxon>
        <taxon>Paracoccaceae</taxon>
        <taxon>Pseudooceanicola</taxon>
    </lineage>
</organism>
<evidence type="ECO:0000256" key="2">
    <source>
        <dbReference type="ARBA" id="ARBA00022679"/>
    </source>
</evidence>
<keyword evidence="16" id="KW-1185">Reference proteome</keyword>
<evidence type="ECO:0000313" key="14">
    <source>
        <dbReference type="EMBL" id="SNY50364.1"/>
    </source>
</evidence>
<dbReference type="InterPro" id="IPR034291">
    <property type="entry name" value="TMP_synthase"/>
</dbReference>
<feature type="binding site" evidence="9">
    <location>
        <begin position="189"/>
        <end position="190"/>
    </location>
    <ligand>
        <name>2-[(2R,5Z)-2-carboxy-4-methylthiazol-5(2H)-ylidene]ethyl phosphate</name>
        <dbReference type="ChEBI" id="CHEBI:62899"/>
    </ligand>
</feature>
<dbReference type="OrthoDB" id="9810880at2"/>
<dbReference type="GO" id="GO:0000287">
    <property type="term" value="F:magnesium ion binding"/>
    <property type="evidence" value="ECO:0007669"/>
    <property type="project" value="UniProtKB-UniRule"/>
</dbReference>
<evidence type="ECO:0000256" key="11">
    <source>
        <dbReference type="RuleBase" id="RU004253"/>
    </source>
</evidence>
<feature type="binding site" evidence="9">
    <location>
        <begin position="138"/>
        <end position="140"/>
    </location>
    <ligand>
        <name>2-[(2R,5Z)-2-carboxy-4-methylthiazol-5(2H)-ylidene]ethyl phosphate</name>
        <dbReference type="ChEBI" id="CHEBI:62899"/>
    </ligand>
</feature>
<feature type="binding site" evidence="9">
    <location>
        <position position="141"/>
    </location>
    <ligand>
        <name>4-amino-2-methyl-5-(diphosphooxymethyl)pyrimidine</name>
        <dbReference type="ChEBI" id="CHEBI:57841"/>
    </ligand>
</feature>
<evidence type="ECO:0000256" key="9">
    <source>
        <dbReference type="HAMAP-Rule" id="MF_00097"/>
    </source>
</evidence>
<evidence type="ECO:0000256" key="8">
    <source>
        <dbReference type="ARBA" id="ARBA00047883"/>
    </source>
</evidence>
<feature type="binding site" evidence="9">
    <location>
        <position position="75"/>
    </location>
    <ligand>
        <name>Mg(2+)</name>
        <dbReference type="ChEBI" id="CHEBI:18420"/>
    </ligand>
</feature>
<feature type="binding site" evidence="9">
    <location>
        <begin position="42"/>
        <end position="46"/>
    </location>
    <ligand>
        <name>4-amino-2-methyl-5-(diphosphooxymethyl)pyrimidine</name>
        <dbReference type="ChEBI" id="CHEBI:57841"/>
    </ligand>
</feature>
<reference evidence="13 16" key="2">
    <citation type="journal article" date="2018" name="Int. J. Syst. Evol. Microbiol.">
        <title>Pseudooceanicola lipolyticus sp. nov., a marine alphaproteobacterium, reclassification of Oceanicola flagellatus as Pseudooceanicola flagellatus comb. nov. and emended description of the genus Pseudooceanicola.</title>
        <authorList>
            <person name="Huang M.-M."/>
            <person name="Guo L.-L."/>
            <person name="Wu Y.-H."/>
            <person name="Lai Q.-L."/>
            <person name="Shao Z.-Z."/>
            <person name="Wang C.-S."/>
            <person name="Wu M."/>
            <person name="Xu X.-W."/>
        </authorList>
    </citation>
    <scope>NUCLEOTIDE SEQUENCE [LARGE SCALE GENOMIC DNA]</scope>
    <source>
        <strain evidence="13 16">Ar-45</strain>
    </source>
</reference>
<comment type="pathway">
    <text evidence="1 9 11">Cofactor biosynthesis; thiamine diphosphate biosynthesis; thiamine phosphate from 4-amino-2-methyl-5-diphosphomethylpyrimidine and 4-methyl-5-(2-phosphoethyl)-thiazole: step 1/1.</text>
</comment>
<evidence type="ECO:0000256" key="3">
    <source>
        <dbReference type="ARBA" id="ARBA00022723"/>
    </source>
</evidence>
<feature type="binding site" evidence="9">
    <location>
        <position position="113"/>
    </location>
    <ligand>
        <name>4-amino-2-methyl-5-(diphosphooxymethyl)pyrimidine</name>
        <dbReference type="ChEBI" id="CHEBI:57841"/>
    </ligand>
</feature>
<dbReference type="Proteomes" id="UP000231655">
    <property type="component" value="Unassembled WGS sequence"/>
</dbReference>
<dbReference type="InterPro" id="IPR022998">
    <property type="entry name" value="ThiamineP_synth_TenI"/>
</dbReference>
<feature type="domain" description="Thiamine phosphate synthase/TenI" evidence="12">
    <location>
        <begin position="17"/>
        <end position="192"/>
    </location>
</feature>
<evidence type="ECO:0000256" key="6">
    <source>
        <dbReference type="ARBA" id="ARBA00047334"/>
    </source>
</evidence>
<keyword evidence="2 9" id="KW-0808">Transferase</keyword>
<evidence type="ECO:0000256" key="1">
    <source>
        <dbReference type="ARBA" id="ARBA00005165"/>
    </source>
</evidence>
<dbReference type="InterPro" id="IPR013785">
    <property type="entry name" value="Aldolase_TIM"/>
</dbReference>
<dbReference type="EMBL" id="OBEA01000003">
    <property type="protein sequence ID" value="SNY50364.1"/>
    <property type="molecule type" value="Genomic_DNA"/>
</dbReference>
<evidence type="ECO:0000313" key="15">
    <source>
        <dbReference type="Proteomes" id="UP000231655"/>
    </source>
</evidence>
<evidence type="ECO:0000259" key="12">
    <source>
        <dbReference type="Pfam" id="PF02581"/>
    </source>
</evidence>
<comment type="similarity">
    <text evidence="9 10">Belongs to the thiamine-phosphate synthase family.</text>
</comment>
<protein>
    <recommendedName>
        <fullName evidence="9">Thiamine-phosphate synthase</fullName>
        <shortName evidence="9">TP synthase</shortName>
        <shortName evidence="9">TPS</shortName>
        <ecNumber evidence="9">2.5.1.3</ecNumber>
    </recommendedName>
    <alternativeName>
        <fullName evidence="9">Thiamine-phosphate pyrophosphorylase</fullName>
        <shortName evidence="9">TMP pyrophosphorylase</shortName>
        <shortName evidence="9">TMP-PPase</shortName>
    </alternativeName>
</protein>
<dbReference type="UniPathway" id="UPA00060">
    <property type="reaction ID" value="UER00141"/>
</dbReference>
<evidence type="ECO:0000256" key="4">
    <source>
        <dbReference type="ARBA" id="ARBA00022842"/>
    </source>
</evidence>
<dbReference type="PANTHER" id="PTHR20857">
    <property type="entry name" value="THIAMINE-PHOSPHATE PYROPHOSPHORYLASE"/>
    <property type="match status" value="1"/>
</dbReference>
<dbReference type="GO" id="GO:0005737">
    <property type="term" value="C:cytoplasm"/>
    <property type="evidence" value="ECO:0007669"/>
    <property type="project" value="TreeGrafter"/>
</dbReference>
<dbReference type="Pfam" id="PF02581">
    <property type="entry name" value="TMP-TENI"/>
    <property type="match status" value="1"/>
</dbReference>
<dbReference type="SUPFAM" id="SSF51391">
    <property type="entry name" value="Thiamin phosphate synthase"/>
    <property type="match status" value="1"/>
</dbReference>
<proteinExistence type="inferred from homology"/>
<keyword evidence="5 9" id="KW-0784">Thiamine biosynthesis</keyword>
<dbReference type="EC" id="2.5.1.3" evidence="9"/>
<keyword evidence="3 9" id="KW-0479">Metal-binding</keyword>
<dbReference type="CDD" id="cd00564">
    <property type="entry name" value="TMP_TenI"/>
    <property type="match status" value="1"/>
</dbReference>
<dbReference type="RefSeq" id="WP_097145546.1">
    <property type="nucleotide sequence ID" value="NZ_OBEA01000003.1"/>
</dbReference>
<dbReference type="GO" id="GO:0009228">
    <property type="term" value="P:thiamine biosynthetic process"/>
    <property type="evidence" value="ECO:0007669"/>
    <property type="project" value="UniProtKB-KW"/>
</dbReference>
<name>A0A285IQX6_9RHOB</name>
<feature type="binding site" evidence="9">
    <location>
        <position position="169"/>
    </location>
    <ligand>
        <name>2-[(2R,5Z)-2-carboxy-4-methylthiazol-5(2H)-ylidene]ethyl phosphate</name>
        <dbReference type="ChEBI" id="CHEBI:62899"/>
    </ligand>
</feature>
<comment type="cofactor">
    <cofactor evidence="9">
        <name>Mg(2+)</name>
        <dbReference type="ChEBI" id="CHEBI:18420"/>
    </cofactor>
    <text evidence="9">Binds 1 Mg(2+) ion per subunit.</text>
</comment>
<keyword evidence="4 9" id="KW-0460">Magnesium</keyword>
<dbReference type="HAMAP" id="MF_00097">
    <property type="entry name" value="TMP_synthase"/>
    <property type="match status" value="1"/>
</dbReference>
<evidence type="ECO:0000313" key="16">
    <source>
        <dbReference type="Proteomes" id="UP000231702"/>
    </source>
</evidence>
<dbReference type="NCBIfam" id="TIGR00693">
    <property type="entry name" value="thiE"/>
    <property type="match status" value="1"/>
</dbReference>
<feature type="binding site" evidence="9">
    <location>
        <position position="74"/>
    </location>
    <ligand>
        <name>4-amino-2-methyl-5-(diphosphooxymethyl)pyrimidine</name>
        <dbReference type="ChEBI" id="CHEBI:57841"/>
    </ligand>
</feature>
<comment type="catalytic activity">
    <reaction evidence="7 9 10">
        <text>2-(2-carboxy-4-methylthiazol-5-yl)ethyl phosphate + 4-amino-2-methyl-5-(diphosphooxymethyl)pyrimidine + 2 H(+) = thiamine phosphate + CO2 + diphosphate</text>
        <dbReference type="Rhea" id="RHEA:47848"/>
        <dbReference type="ChEBI" id="CHEBI:15378"/>
        <dbReference type="ChEBI" id="CHEBI:16526"/>
        <dbReference type="ChEBI" id="CHEBI:33019"/>
        <dbReference type="ChEBI" id="CHEBI:37575"/>
        <dbReference type="ChEBI" id="CHEBI:57841"/>
        <dbReference type="ChEBI" id="CHEBI:62890"/>
        <dbReference type="EC" id="2.5.1.3"/>
    </reaction>
</comment>
<reference evidence="14 15" key="1">
    <citation type="submission" date="2017-09" db="EMBL/GenBank/DDBJ databases">
        <authorList>
            <person name="Ehlers B."/>
            <person name="Leendertz F.H."/>
        </authorList>
    </citation>
    <scope>NUCLEOTIDE SEQUENCE [LARGE SCALE GENOMIC DNA]</scope>
    <source>
        <strain evidence="14 15">CGMCC 1.12662</strain>
    </source>
</reference>
<dbReference type="GO" id="GO:0009229">
    <property type="term" value="P:thiamine diphosphate biosynthetic process"/>
    <property type="evidence" value="ECO:0007669"/>
    <property type="project" value="UniProtKB-UniRule"/>
</dbReference>
<dbReference type="AlphaFoldDB" id="A0A285IQX6"/>
<comment type="function">
    <text evidence="9">Condenses 4-methyl-5-(beta-hydroxyethyl)thiazole monophosphate (THZ-P) and 2-methyl-4-amino-5-hydroxymethyl pyrimidine pyrophosphate (HMP-PP) to form thiamine monophosphate (TMP).</text>
</comment>
<evidence type="ECO:0000256" key="7">
    <source>
        <dbReference type="ARBA" id="ARBA00047851"/>
    </source>
</evidence>
<gene>
    <name evidence="9 13" type="primary">thiE</name>
    <name evidence="13" type="ORF">CVM39_01315</name>
    <name evidence="14" type="ORF">SAMN06297129_1797</name>
</gene>
<comment type="catalytic activity">
    <reaction evidence="6 9 10">
        <text>4-methyl-5-(2-phosphooxyethyl)-thiazole + 4-amino-2-methyl-5-(diphosphooxymethyl)pyrimidine + H(+) = thiamine phosphate + diphosphate</text>
        <dbReference type="Rhea" id="RHEA:22328"/>
        <dbReference type="ChEBI" id="CHEBI:15378"/>
        <dbReference type="ChEBI" id="CHEBI:33019"/>
        <dbReference type="ChEBI" id="CHEBI:37575"/>
        <dbReference type="ChEBI" id="CHEBI:57841"/>
        <dbReference type="ChEBI" id="CHEBI:58296"/>
        <dbReference type="EC" id="2.5.1.3"/>
    </reaction>
</comment>
<sequence>MGRERDRDRASRLVPGVYFVTPDGADEALVLAAMRGGAAMIQLRDKRATDAELTARARRLLPALRAAGLPLIINDRLEVALAAGADGLHIGQGDGDPAEALAALAPGQMLGLSVEALAHLSAMPAGVDHIGAGPVRSTATKPDHAPPIGFDGLAEITRAAPVPTVAIGGLKEADVVAARMAGCAGIAVVSAISEDHDPEGATRALVRAWRQG</sequence>
<evidence type="ECO:0000256" key="10">
    <source>
        <dbReference type="RuleBase" id="RU003826"/>
    </source>
</evidence>
<comment type="catalytic activity">
    <reaction evidence="8 9 10">
        <text>2-[(2R,5Z)-2-carboxy-4-methylthiazol-5(2H)-ylidene]ethyl phosphate + 4-amino-2-methyl-5-(diphosphooxymethyl)pyrimidine + 2 H(+) = thiamine phosphate + CO2 + diphosphate</text>
        <dbReference type="Rhea" id="RHEA:47844"/>
        <dbReference type="ChEBI" id="CHEBI:15378"/>
        <dbReference type="ChEBI" id="CHEBI:16526"/>
        <dbReference type="ChEBI" id="CHEBI:33019"/>
        <dbReference type="ChEBI" id="CHEBI:37575"/>
        <dbReference type="ChEBI" id="CHEBI:57841"/>
        <dbReference type="ChEBI" id="CHEBI:62899"/>
        <dbReference type="EC" id="2.5.1.3"/>
    </reaction>
</comment>
<dbReference type="PANTHER" id="PTHR20857:SF15">
    <property type="entry name" value="THIAMINE-PHOSPHATE SYNTHASE"/>
    <property type="match status" value="1"/>
</dbReference>
<dbReference type="Gene3D" id="3.20.20.70">
    <property type="entry name" value="Aldolase class I"/>
    <property type="match status" value="1"/>
</dbReference>